<name>T1KGI9_TETUR</name>
<evidence type="ECO:0000256" key="1">
    <source>
        <dbReference type="SAM" id="MobiDB-lite"/>
    </source>
</evidence>
<dbReference type="EMBL" id="CAEY01000066">
    <property type="status" value="NOT_ANNOTATED_CDS"/>
    <property type="molecule type" value="Genomic_DNA"/>
</dbReference>
<reference evidence="2" key="2">
    <citation type="submission" date="2015-06" db="UniProtKB">
        <authorList>
            <consortium name="EnsemblMetazoa"/>
        </authorList>
    </citation>
    <scope>IDENTIFICATION</scope>
</reference>
<dbReference type="STRING" id="32264.T1KGI9"/>
<proteinExistence type="predicted"/>
<sequence length="634" mass="73161">MSNSYGADNIKMIKFGTACNVQSGIQCILSSESFLWIVFSYESDAQKFLPKVKIMYPDAVISELPIDLLSKCPKNSYTVESCEEMVANRVPSSVASLDVLDDTDWNIFFRYNPDFIVPVLNYEPTKWSLLYNLFEKLYDLGAKKVIFDGNFYCAHFESDSAYRDAFERIRSRYLEPLEFVPLSEIRNKQRFKEKMDQYKHDIPWCLNEQLGLCCLYLDIKSSLHDHFMEISKNILGDRECIFIKSTQGRICIGFPDGVIRKSKEIREFLESFKIPNGFPIAKPSNKLLKSISFRDLAGDAYDLAFLSSQLEDSKPITRTQIMKRIRLQRMQEQECNETISQFIVFGKFCDRWDSALLSLEQVVKIFVKLSKVIPLAVAATYNMVNLMYNSWHEAHAAQHFINSFPPDEIPYFRKFEGTSHVQQSSYSQISNSLYYIINDKRKVLEKIVQNKSLVDKLDSNLSTVQSTTDVLDEGMIKKLQYIFVITVNSDFKFTSGMISMIKVNLIQMDCLACIEFEDKIWVAFDDLKKGNKAKANINKIKFILLHEKDEDDFEVGVVMESIQKSPPIVTKMLANKLMDPKTSPRNIHWKSDPFPLGHFNYSYRKAVGMSTSRRDSPHESFSPYGTSTREGISR</sequence>
<reference evidence="3" key="1">
    <citation type="submission" date="2011-08" db="EMBL/GenBank/DDBJ databases">
        <authorList>
            <person name="Rombauts S."/>
        </authorList>
    </citation>
    <scope>NUCLEOTIDE SEQUENCE</scope>
    <source>
        <strain evidence="3">London</strain>
    </source>
</reference>
<evidence type="ECO:0000313" key="3">
    <source>
        <dbReference type="Proteomes" id="UP000015104"/>
    </source>
</evidence>
<evidence type="ECO:0000313" key="2">
    <source>
        <dbReference type="EnsemblMetazoa" id="tetur11g00960.1"/>
    </source>
</evidence>
<dbReference type="eggNOG" id="ENOG502RY8B">
    <property type="taxonomic scope" value="Eukaryota"/>
</dbReference>
<dbReference type="HOGENOM" id="CLU_009071_0_0_1"/>
<dbReference type="EnsemblMetazoa" id="tetur11g00960.1">
    <property type="protein sequence ID" value="tetur11g00960.1"/>
    <property type="gene ID" value="tetur11g00960"/>
</dbReference>
<dbReference type="AlphaFoldDB" id="T1KGI9"/>
<keyword evidence="3" id="KW-1185">Reference proteome</keyword>
<accession>T1KGI9</accession>
<feature type="compositionally biased region" description="Polar residues" evidence="1">
    <location>
        <begin position="623"/>
        <end position="634"/>
    </location>
</feature>
<organism evidence="2 3">
    <name type="scientific">Tetranychus urticae</name>
    <name type="common">Two-spotted spider mite</name>
    <dbReference type="NCBI Taxonomy" id="32264"/>
    <lineage>
        <taxon>Eukaryota</taxon>
        <taxon>Metazoa</taxon>
        <taxon>Ecdysozoa</taxon>
        <taxon>Arthropoda</taxon>
        <taxon>Chelicerata</taxon>
        <taxon>Arachnida</taxon>
        <taxon>Acari</taxon>
        <taxon>Acariformes</taxon>
        <taxon>Trombidiformes</taxon>
        <taxon>Prostigmata</taxon>
        <taxon>Eleutherengona</taxon>
        <taxon>Raphignathae</taxon>
        <taxon>Tetranychoidea</taxon>
        <taxon>Tetranychidae</taxon>
        <taxon>Tetranychus</taxon>
    </lineage>
</organism>
<protein>
    <submittedName>
        <fullName evidence="2">Uncharacterized protein</fullName>
    </submittedName>
</protein>
<feature type="region of interest" description="Disordered" evidence="1">
    <location>
        <begin position="610"/>
        <end position="634"/>
    </location>
</feature>
<dbReference type="Proteomes" id="UP000015104">
    <property type="component" value="Unassembled WGS sequence"/>
</dbReference>